<keyword evidence="1" id="KW-1133">Transmembrane helix</keyword>
<keyword evidence="1" id="KW-0812">Transmembrane</keyword>
<proteinExistence type="predicted"/>
<gene>
    <name evidence="2" type="ORF">METZ01_LOCUS242175</name>
</gene>
<feature type="transmembrane region" description="Helical" evidence="1">
    <location>
        <begin position="41"/>
        <end position="61"/>
    </location>
</feature>
<protein>
    <submittedName>
        <fullName evidence="2">Uncharacterized protein</fullName>
    </submittedName>
</protein>
<name>A0A382HS53_9ZZZZ</name>
<dbReference type="AlphaFoldDB" id="A0A382HS53"/>
<evidence type="ECO:0000313" key="2">
    <source>
        <dbReference type="EMBL" id="SVB89321.1"/>
    </source>
</evidence>
<reference evidence="2" key="1">
    <citation type="submission" date="2018-05" db="EMBL/GenBank/DDBJ databases">
        <authorList>
            <person name="Lanie J.A."/>
            <person name="Ng W.-L."/>
            <person name="Kazmierczak K.M."/>
            <person name="Andrzejewski T.M."/>
            <person name="Davidsen T.M."/>
            <person name="Wayne K.J."/>
            <person name="Tettelin H."/>
            <person name="Glass J.I."/>
            <person name="Rusch D."/>
            <person name="Podicherti R."/>
            <person name="Tsui H.-C.T."/>
            <person name="Winkler M.E."/>
        </authorList>
    </citation>
    <scope>NUCLEOTIDE SEQUENCE</scope>
</reference>
<organism evidence="2">
    <name type="scientific">marine metagenome</name>
    <dbReference type="NCBI Taxonomy" id="408172"/>
    <lineage>
        <taxon>unclassified sequences</taxon>
        <taxon>metagenomes</taxon>
        <taxon>ecological metagenomes</taxon>
    </lineage>
</organism>
<feature type="transmembrane region" description="Helical" evidence="1">
    <location>
        <begin position="6"/>
        <end position="29"/>
    </location>
</feature>
<sequence>MGYGWLWSLLVDFFMLAVCAASAALSIAAQKQWKSYWRWSALFPLLILGIWVAIIIMSRLLDGNTHRLWQL</sequence>
<dbReference type="EMBL" id="UINC01062567">
    <property type="protein sequence ID" value="SVB89321.1"/>
    <property type="molecule type" value="Genomic_DNA"/>
</dbReference>
<keyword evidence="1" id="KW-0472">Membrane</keyword>
<evidence type="ECO:0000256" key="1">
    <source>
        <dbReference type="SAM" id="Phobius"/>
    </source>
</evidence>
<feature type="non-terminal residue" evidence="2">
    <location>
        <position position="71"/>
    </location>
</feature>
<accession>A0A382HS53</accession>